<sequence>MASFQLLKSPFSFSQSNSSRFSTIVQRRILGVRYQRKNPSLKTFVDTKFRVSCRIQDNENQSNGEEPPESLFMKELRRRGMTPTSLLEETNTNIKDDEETKSREEDGGFYRRNALSTDSGRNLTNQREQSMALNSEGLEV</sequence>
<feature type="region of interest" description="Disordered" evidence="1">
    <location>
        <begin position="78"/>
        <end position="140"/>
    </location>
</feature>
<evidence type="ECO:0000313" key="3">
    <source>
        <dbReference type="Proteomes" id="UP001627284"/>
    </source>
</evidence>
<comment type="caution">
    <text evidence="2">The sequence shown here is derived from an EMBL/GenBank/DDBJ whole genome shotgun (WGS) entry which is preliminary data.</text>
</comment>
<feature type="compositionally biased region" description="Basic and acidic residues" evidence="1">
    <location>
        <begin position="94"/>
        <end position="109"/>
    </location>
</feature>
<dbReference type="AlphaFoldDB" id="A0ABD2T2I3"/>
<dbReference type="PANTHER" id="PTHR35699:SF1">
    <property type="entry name" value="F2J10.10 PROTEIN"/>
    <property type="match status" value="1"/>
</dbReference>
<name>A0ABD2T2I3_9SOLN</name>
<evidence type="ECO:0000313" key="2">
    <source>
        <dbReference type="EMBL" id="KAL3350420.1"/>
    </source>
</evidence>
<feature type="compositionally biased region" description="Polar residues" evidence="1">
    <location>
        <begin position="114"/>
        <end position="133"/>
    </location>
</feature>
<dbReference type="PANTHER" id="PTHR35699">
    <property type="entry name" value="F2J10.10 PROTEIN"/>
    <property type="match status" value="1"/>
</dbReference>
<keyword evidence="3" id="KW-1185">Reference proteome</keyword>
<proteinExistence type="predicted"/>
<feature type="compositionally biased region" description="Polar residues" evidence="1">
    <location>
        <begin position="82"/>
        <end position="93"/>
    </location>
</feature>
<organism evidence="2 3">
    <name type="scientific">Solanum stoloniferum</name>
    <dbReference type="NCBI Taxonomy" id="62892"/>
    <lineage>
        <taxon>Eukaryota</taxon>
        <taxon>Viridiplantae</taxon>
        <taxon>Streptophyta</taxon>
        <taxon>Embryophyta</taxon>
        <taxon>Tracheophyta</taxon>
        <taxon>Spermatophyta</taxon>
        <taxon>Magnoliopsida</taxon>
        <taxon>eudicotyledons</taxon>
        <taxon>Gunneridae</taxon>
        <taxon>Pentapetalae</taxon>
        <taxon>asterids</taxon>
        <taxon>lamiids</taxon>
        <taxon>Solanales</taxon>
        <taxon>Solanaceae</taxon>
        <taxon>Solanoideae</taxon>
        <taxon>Solaneae</taxon>
        <taxon>Solanum</taxon>
    </lineage>
</organism>
<dbReference type="Proteomes" id="UP001627284">
    <property type="component" value="Unassembled WGS sequence"/>
</dbReference>
<dbReference type="EMBL" id="JBJKTR010000013">
    <property type="protein sequence ID" value="KAL3350420.1"/>
    <property type="molecule type" value="Genomic_DNA"/>
</dbReference>
<gene>
    <name evidence="2" type="ORF">AABB24_023074</name>
</gene>
<protein>
    <submittedName>
        <fullName evidence="2">Uncharacterized protein</fullName>
    </submittedName>
</protein>
<evidence type="ECO:0000256" key="1">
    <source>
        <dbReference type="SAM" id="MobiDB-lite"/>
    </source>
</evidence>
<accession>A0ABD2T2I3</accession>
<reference evidence="2 3" key="1">
    <citation type="submission" date="2024-05" db="EMBL/GenBank/DDBJ databases">
        <title>De novo assembly of an allotetraploid wild potato.</title>
        <authorList>
            <person name="Hosaka A.J."/>
        </authorList>
    </citation>
    <scope>NUCLEOTIDE SEQUENCE [LARGE SCALE GENOMIC DNA]</scope>
    <source>
        <tissue evidence="2">Young leaves</tissue>
    </source>
</reference>